<dbReference type="STRING" id="7102.A0A2A4K9R9"/>
<reference evidence="3" key="1">
    <citation type="submission" date="2017-09" db="EMBL/GenBank/DDBJ databases">
        <title>Contemporary evolution of a Lepidopteran species, Heliothis virescens, in response to modern agricultural practices.</title>
        <authorList>
            <person name="Fritz M.L."/>
            <person name="Deyonke A.M."/>
            <person name="Papanicolaou A."/>
            <person name="Micinski S."/>
            <person name="Westbrook J."/>
            <person name="Gould F."/>
        </authorList>
    </citation>
    <scope>NUCLEOTIDE SEQUENCE [LARGE SCALE GENOMIC DNA]</scope>
    <source>
        <strain evidence="3">HvINT-</strain>
        <tissue evidence="3">Whole body</tissue>
    </source>
</reference>
<comment type="cofactor">
    <cofactor evidence="2">
        <name>Ca(2+)</name>
        <dbReference type="ChEBI" id="CHEBI:29108"/>
    </cofactor>
</comment>
<comment type="function">
    <text evidence="2">May mediate accelerated ATP-independent bidirectional transbilayer migration of phospholipids upon binding calcium ions that results in a loss of phospholipid asymmetry in the plasma membrane.</text>
</comment>
<dbReference type="PANTHER" id="PTHR23248:SF9">
    <property type="entry name" value="PHOSPHOLIPID SCRAMBLASE"/>
    <property type="match status" value="1"/>
</dbReference>
<dbReference type="GO" id="GO:0005886">
    <property type="term" value="C:plasma membrane"/>
    <property type="evidence" value="ECO:0007669"/>
    <property type="project" value="TreeGrafter"/>
</dbReference>
<keyword evidence="2" id="KW-0564">Palmitate</keyword>
<organism evidence="3">
    <name type="scientific">Heliothis virescens</name>
    <name type="common">Tobacco budworm moth</name>
    <dbReference type="NCBI Taxonomy" id="7102"/>
    <lineage>
        <taxon>Eukaryota</taxon>
        <taxon>Metazoa</taxon>
        <taxon>Ecdysozoa</taxon>
        <taxon>Arthropoda</taxon>
        <taxon>Hexapoda</taxon>
        <taxon>Insecta</taxon>
        <taxon>Pterygota</taxon>
        <taxon>Neoptera</taxon>
        <taxon>Endopterygota</taxon>
        <taxon>Lepidoptera</taxon>
        <taxon>Glossata</taxon>
        <taxon>Ditrysia</taxon>
        <taxon>Noctuoidea</taxon>
        <taxon>Noctuidae</taxon>
        <taxon>Heliothinae</taxon>
        <taxon>Heliothis</taxon>
    </lineage>
</organism>
<comment type="similarity">
    <text evidence="1 2">Belongs to the phospholipid scramblase family.</text>
</comment>
<gene>
    <name evidence="3" type="ORF">B5V51_12872</name>
</gene>
<dbReference type="PANTHER" id="PTHR23248">
    <property type="entry name" value="PHOSPHOLIPID SCRAMBLASE-RELATED"/>
    <property type="match status" value="1"/>
</dbReference>
<comment type="caution">
    <text evidence="3">The sequence shown here is derived from an EMBL/GenBank/DDBJ whole genome shotgun (WGS) entry which is preliminary data.</text>
</comment>
<keyword evidence="2" id="KW-0106">Calcium</keyword>
<dbReference type="EMBL" id="NWSH01000008">
    <property type="protein sequence ID" value="PCG80957.1"/>
    <property type="molecule type" value="Genomic_DNA"/>
</dbReference>
<dbReference type="Pfam" id="PF03803">
    <property type="entry name" value="Scramblase"/>
    <property type="match status" value="1"/>
</dbReference>
<sequence>MTMQATPIPSQDPFADVGKVSSLVAVKPEEIVLARQPTPDIQPLSELLPVDRLFITKRLRVRNVLFLRGKKNRFFVRTSDQTLVYTIEEENRQVLISFNSWWVGYFCYGLRPLQLRVLNGQGSEVMRIHRPYSCTARILPCQLQHLEVYSPPGQLIGSVEQQWTPVKPMYVVKNGDGESLFWIHGPCITLSCFRDVQFSIVRPDGTAVGATCKRWQGLMHALFFAPVTDKFGVAFERDMPVEEKALLLAATLLMDYMYYDA</sequence>
<name>A0A2A4K9R9_HELVI</name>
<protein>
    <recommendedName>
        <fullName evidence="2">Phospholipid scramblase</fullName>
    </recommendedName>
</protein>
<evidence type="ECO:0000256" key="1">
    <source>
        <dbReference type="ARBA" id="ARBA00005350"/>
    </source>
</evidence>
<dbReference type="AlphaFoldDB" id="A0A2A4K9R9"/>
<dbReference type="GO" id="GO:0017128">
    <property type="term" value="F:phospholipid scramblase activity"/>
    <property type="evidence" value="ECO:0007669"/>
    <property type="project" value="InterPro"/>
</dbReference>
<evidence type="ECO:0000256" key="2">
    <source>
        <dbReference type="RuleBase" id="RU363116"/>
    </source>
</evidence>
<accession>A0A2A4K9R9</accession>
<dbReference type="InterPro" id="IPR005552">
    <property type="entry name" value="Scramblase"/>
</dbReference>
<keyword evidence="2" id="KW-0449">Lipoprotein</keyword>
<proteinExistence type="inferred from homology"/>
<evidence type="ECO:0000313" key="3">
    <source>
        <dbReference type="EMBL" id="PCG80957.1"/>
    </source>
</evidence>